<reference evidence="1 2" key="1">
    <citation type="submission" date="2013-12" db="EMBL/GenBank/DDBJ databases">
        <authorList>
            <person name="Cubeta M."/>
            <person name="Pakala S."/>
            <person name="Fedorova N."/>
            <person name="Thomas E."/>
            <person name="Dean R."/>
            <person name="Jabaji S."/>
            <person name="Neate S."/>
            <person name="Toda T."/>
            <person name="Tavantzis S."/>
            <person name="Vilgalys R."/>
            <person name="Bharathan N."/>
            <person name="Pakala S."/>
            <person name="Losada L.S."/>
            <person name="Zafar N."/>
            <person name="Nierman W."/>
        </authorList>
    </citation>
    <scope>NUCLEOTIDE SEQUENCE [LARGE SCALE GENOMIC DNA]</scope>
    <source>
        <strain evidence="1 2">123E</strain>
    </source>
</reference>
<dbReference type="OrthoDB" id="3269726at2759"/>
<organism evidence="1 2">
    <name type="scientific">Rhizoctonia solani 123E</name>
    <dbReference type="NCBI Taxonomy" id="1423351"/>
    <lineage>
        <taxon>Eukaryota</taxon>
        <taxon>Fungi</taxon>
        <taxon>Dikarya</taxon>
        <taxon>Basidiomycota</taxon>
        <taxon>Agaricomycotina</taxon>
        <taxon>Agaricomycetes</taxon>
        <taxon>Cantharellales</taxon>
        <taxon>Ceratobasidiaceae</taxon>
        <taxon>Rhizoctonia</taxon>
    </lineage>
</organism>
<evidence type="ECO:0000313" key="1">
    <source>
        <dbReference type="EMBL" id="KEP49759.1"/>
    </source>
</evidence>
<gene>
    <name evidence="1" type="ORF">V565_093680</name>
</gene>
<name>A0A074RSE1_9AGAM</name>
<proteinExistence type="predicted"/>
<keyword evidence="2" id="KW-1185">Reference proteome</keyword>
<dbReference type="AlphaFoldDB" id="A0A074RSE1"/>
<comment type="caution">
    <text evidence="1">The sequence shown here is derived from an EMBL/GenBank/DDBJ whole genome shotgun (WGS) entry which is preliminary data.</text>
</comment>
<protein>
    <submittedName>
        <fullName evidence="1">Uncharacterized protein</fullName>
    </submittedName>
</protein>
<dbReference type="EMBL" id="AZST01000325">
    <property type="protein sequence ID" value="KEP49759.1"/>
    <property type="molecule type" value="Genomic_DNA"/>
</dbReference>
<dbReference type="Proteomes" id="UP000027456">
    <property type="component" value="Unassembled WGS sequence"/>
</dbReference>
<sequence length="458" mass="52154">MDNILGLALRPIVSCSAPASRPLAISANSSIQKYSADRVQVPIVLDFQSDKGKEVIRNWYHKQPTTRFTHIEHRKDIMGQFKHEFIVAYLDNSTVCRFDRRAREDMRGHALKGEGTVSEDSAHVITLADTDSKALLDKSEVLMRSDNKWRRDLDFILAVCGGIQSHPEAKSYSLLHYNCYFFSWTLVTIIGRRAHRVREPREEQAQVRTNELVEIIQTSLSKTKQTRFAWGSGLIRLGRSAMGVNPRQESLVNDYILKGMEKAIVKNIPTRLSWGLEEILFPSQISHWLKKEVSLALQEGGRLGVQQFLNETNARSQNSKYSAPMYPRTVALGEIDELDGSTPPVVDMDHTYRSLEERAQRKAEKTLRVYEEMINSLAAGVSIEGKVWNALSVFDYGDCCVKTAREYVTARMADHFKQVESYGFGKSEMMVERTQNSMGEIWVSVLEMMKGKSKFPFL</sequence>
<dbReference type="HOGENOM" id="CLU_038500_0_0_1"/>
<accession>A0A074RSE1</accession>
<evidence type="ECO:0000313" key="2">
    <source>
        <dbReference type="Proteomes" id="UP000027456"/>
    </source>
</evidence>